<name>A0ABR8Y678_9BACT</name>
<dbReference type="Pfam" id="PF04773">
    <property type="entry name" value="FecR"/>
    <property type="match status" value="1"/>
</dbReference>
<feature type="domain" description="Protein FecR C-terminal" evidence="3">
    <location>
        <begin position="298"/>
        <end position="367"/>
    </location>
</feature>
<feature type="transmembrane region" description="Helical" evidence="1">
    <location>
        <begin position="84"/>
        <end position="105"/>
    </location>
</feature>
<feature type="domain" description="FecR protein" evidence="2">
    <location>
        <begin position="160"/>
        <end position="254"/>
    </location>
</feature>
<keyword evidence="5" id="KW-1185">Reference proteome</keyword>
<dbReference type="Pfam" id="PF16344">
    <property type="entry name" value="FecR_C"/>
    <property type="match status" value="1"/>
</dbReference>
<dbReference type="PANTHER" id="PTHR30273">
    <property type="entry name" value="PERIPLASMIC SIGNAL SENSOR AND SIGMA FACTOR ACTIVATOR FECR-RELATED"/>
    <property type="match status" value="1"/>
</dbReference>
<dbReference type="InterPro" id="IPR012373">
    <property type="entry name" value="Ferrdict_sens_TM"/>
</dbReference>
<keyword evidence="1" id="KW-0812">Transmembrane</keyword>
<dbReference type="InterPro" id="IPR006860">
    <property type="entry name" value="FecR"/>
</dbReference>
<sequence length="369" mass="42745">MCQNNKDISHLIAQRILEVPLSEEDNRRLDEWLRASEENRNLYEQIRSKQLARLILRLQHEDYGEKMADRFSRQVFGRQRRIRLLRWGSVAAMFVLLFSLSFYFWGEHEQQQIFPGKGGAVLTLADGRQFDIADVDRQVVDELVTSVSLDIKSDTVPYNTLTVEAGQEYVFRLPDSTQVWINSESELRFPVTFTKGEERKVYLKGEAFFDVTKDRRHPFVVSLDEGAIRVYGTRFNVSSYAGEPLSAVLVEGNVGFQPSEGEEVRLHPSERLEYDAASGEVAVHPVDVSQYVAWVNHQFVFHGETLEEIMTTLSRWYDFTPVFTSDAVRHVRLSGRLYRYDDIRILLDSYEKTSGLKFKLQGKRIIISE</sequence>
<evidence type="ECO:0000313" key="4">
    <source>
        <dbReference type="EMBL" id="MBD8039694.1"/>
    </source>
</evidence>
<dbReference type="Proteomes" id="UP000620874">
    <property type="component" value="Unassembled WGS sequence"/>
</dbReference>
<comment type="caution">
    <text evidence="4">The sequence shown here is derived from an EMBL/GenBank/DDBJ whole genome shotgun (WGS) entry which is preliminary data.</text>
</comment>
<dbReference type="Gene3D" id="2.60.120.1440">
    <property type="match status" value="1"/>
</dbReference>
<evidence type="ECO:0000259" key="2">
    <source>
        <dbReference type="Pfam" id="PF04773"/>
    </source>
</evidence>
<keyword evidence="1" id="KW-1133">Transmembrane helix</keyword>
<dbReference type="PANTHER" id="PTHR30273:SF2">
    <property type="entry name" value="PROTEIN FECR"/>
    <property type="match status" value="1"/>
</dbReference>
<dbReference type="EMBL" id="JACSPP010000008">
    <property type="protein sequence ID" value="MBD8039694.1"/>
    <property type="molecule type" value="Genomic_DNA"/>
</dbReference>
<dbReference type="InterPro" id="IPR032508">
    <property type="entry name" value="FecR_C"/>
</dbReference>
<evidence type="ECO:0000256" key="1">
    <source>
        <dbReference type="SAM" id="Phobius"/>
    </source>
</evidence>
<dbReference type="RefSeq" id="WP_022038683.1">
    <property type="nucleotide sequence ID" value="NZ_JACSPP010000008.1"/>
</dbReference>
<reference evidence="4 5" key="1">
    <citation type="submission" date="2020-08" db="EMBL/GenBank/DDBJ databases">
        <title>A Genomic Blueprint of the Chicken Gut Microbiome.</title>
        <authorList>
            <person name="Gilroy R."/>
            <person name="Ravi A."/>
            <person name="Getino M."/>
            <person name="Pursley I."/>
            <person name="Horton D.L."/>
            <person name="Alikhan N.-F."/>
            <person name="Baker D."/>
            <person name="Gharbi K."/>
            <person name="Hall N."/>
            <person name="Watson M."/>
            <person name="Adriaenssens E.M."/>
            <person name="Foster-Nyarko E."/>
            <person name="Jarju S."/>
            <person name="Secka A."/>
            <person name="Antonio M."/>
            <person name="Oren A."/>
            <person name="Chaudhuri R."/>
            <person name="La Ragione R.M."/>
            <person name="Hildebrand F."/>
            <person name="Pallen M.J."/>
        </authorList>
    </citation>
    <scope>NUCLEOTIDE SEQUENCE [LARGE SCALE GENOMIC DNA]</scope>
    <source>
        <strain evidence="4 5">Sa1CVN1</strain>
    </source>
</reference>
<dbReference type="Gene3D" id="3.55.50.30">
    <property type="match status" value="1"/>
</dbReference>
<evidence type="ECO:0000313" key="5">
    <source>
        <dbReference type="Proteomes" id="UP000620874"/>
    </source>
</evidence>
<keyword evidence="1" id="KW-0472">Membrane</keyword>
<proteinExistence type="predicted"/>
<organism evidence="4 5">
    <name type="scientific">Phocaeicola intestinalis</name>
    <dbReference type="NCBI Taxonomy" id="2762212"/>
    <lineage>
        <taxon>Bacteria</taxon>
        <taxon>Pseudomonadati</taxon>
        <taxon>Bacteroidota</taxon>
        <taxon>Bacteroidia</taxon>
        <taxon>Bacteroidales</taxon>
        <taxon>Bacteroidaceae</taxon>
        <taxon>Phocaeicola</taxon>
    </lineage>
</organism>
<accession>A0ABR8Y678</accession>
<gene>
    <name evidence="4" type="ORF">H9625_04405</name>
</gene>
<protein>
    <submittedName>
        <fullName evidence="4">DUF4974 domain-containing protein</fullName>
    </submittedName>
</protein>
<dbReference type="PIRSF" id="PIRSF018266">
    <property type="entry name" value="FecR"/>
    <property type="match status" value="1"/>
</dbReference>
<evidence type="ECO:0000259" key="3">
    <source>
        <dbReference type="Pfam" id="PF16344"/>
    </source>
</evidence>